<protein>
    <submittedName>
        <fullName evidence="1">Uncharacterized protein</fullName>
    </submittedName>
</protein>
<name>A0ABQ3E4L3_9ACTN</name>
<dbReference type="RefSeq" id="WP_138896536.1">
    <property type="nucleotide sequence ID" value="NZ_BMVO01000023.1"/>
</dbReference>
<proteinExistence type="predicted"/>
<comment type="caution">
    <text evidence="1">The sequence shown here is derived from an EMBL/GenBank/DDBJ whole genome shotgun (WGS) entry which is preliminary data.</text>
</comment>
<organism evidence="1 2">
    <name type="scientific">Streptomyces chryseus</name>
    <dbReference type="NCBI Taxonomy" id="68186"/>
    <lineage>
        <taxon>Bacteria</taxon>
        <taxon>Bacillati</taxon>
        <taxon>Actinomycetota</taxon>
        <taxon>Actinomycetes</taxon>
        <taxon>Kitasatosporales</taxon>
        <taxon>Streptomycetaceae</taxon>
        <taxon>Streptomyces</taxon>
    </lineage>
</organism>
<dbReference type="Proteomes" id="UP000599437">
    <property type="component" value="Unassembled WGS sequence"/>
</dbReference>
<evidence type="ECO:0000313" key="1">
    <source>
        <dbReference type="EMBL" id="GHB23021.1"/>
    </source>
</evidence>
<reference evidence="2" key="1">
    <citation type="journal article" date="2019" name="Int. J. Syst. Evol. Microbiol.">
        <title>The Global Catalogue of Microorganisms (GCM) 10K type strain sequencing project: providing services to taxonomists for standard genome sequencing and annotation.</title>
        <authorList>
            <consortium name="The Broad Institute Genomics Platform"/>
            <consortium name="The Broad Institute Genome Sequencing Center for Infectious Disease"/>
            <person name="Wu L."/>
            <person name="Ma J."/>
        </authorList>
    </citation>
    <scope>NUCLEOTIDE SEQUENCE [LARGE SCALE GENOMIC DNA]</scope>
    <source>
        <strain evidence="2">JCM 4737</strain>
    </source>
</reference>
<sequence length="146" mass="16085">MSDGYKVEISALRRVVYPLEDSMLAAKDVRDKKGDLASCAKHAGSDVVQGAVEGFLSSWEYGMGQLVDFAEIIVEKLNETIAAYEQAEKLGIENFTPTEENLASLPSGAASSWVYEQTKPDLPSEKPGWEQTADGWQQDFEDWAFG</sequence>
<dbReference type="EMBL" id="BMVO01000023">
    <property type="protein sequence ID" value="GHB23021.1"/>
    <property type="molecule type" value="Genomic_DNA"/>
</dbReference>
<evidence type="ECO:0000313" key="2">
    <source>
        <dbReference type="Proteomes" id="UP000599437"/>
    </source>
</evidence>
<accession>A0ABQ3E4L3</accession>
<gene>
    <name evidence="1" type="ORF">GCM10010346_53260</name>
</gene>
<keyword evidence="2" id="KW-1185">Reference proteome</keyword>